<dbReference type="InterPro" id="IPR027417">
    <property type="entry name" value="P-loop_NTPase"/>
</dbReference>
<protein>
    <submittedName>
        <fullName evidence="2">ABC transporter B family member 3 (ABC transporter ABCB.3)</fullName>
    </submittedName>
</protein>
<keyword evidence="3" id="KW-1185">Reference proteome</keyword>
<dbReference type="EMBL" id="CAXAMM010027954">
    <property type="protein sequence ID" value="CAK9061886.1"/>
    <property type="molecule type" value="Genomic_DNA"/>
</dbReference>
<dbReference type="Pfam" id="PF00005">
    <property type="entry name" value="ABC_tran"/>
    <property type="match status" value="1"/>
</dbReference>
<feature type="domain" description="ABC transporter" evidence="1">
    <location>
        <begin position="54"/>
        <end position="292"/>
    </location>
</feature>
<accession>A0ABP0NDT7</accession>
<dbReference type="PANTHER" id="PTHR43394">
    <property type="entry name" value="ATP-DEPENDENT PERMEASE MDL1, MITOCHONDRIAL"/>
    <property type="match status" value="1"/>
</dbReference>
<proteinExistence type="predicted"/>
<name>A0ABP0NDT7_9DINO</name>
<sequence>MLLNGRTVQPLMKLLGLRAQSESIAVARQKLNDAMSEPAAASPQERPEMLAGKIEIEDLGLTQPNHAEPMFAGLNTTVEPGQMLLLDGASGRSAEGFIDLLVAQRGPTSGRILIDGQAPDAFAATRGEGGIVAVDALPVLFAGTILENISAFGDGARIEYALHLSKMLSLEETVHRLPLGYNTPVGDGRSFDDNPSNSQLISLVRALALRPKLLVLNEPSALLEDAARRAFARGLAELPLMKLLGLRAQSESIAVARQKLNDAMSEPAAASPQERPEMLAGKIEIEDLGLTQPNHAEPMFAGLNTTVEPGQMLLLDGASGRSAEGFIDLLVAQRGPTSGRILIDGQAPDAFAATRGEGGIVAVDALPVLFAGTILENISAFGDGARIEYALHLSKMLSLEETVHRLPLGYNTPVGDGRSFDDNPSNSQLISLVRALALRP</sequence>
<dbReference type="Gene3D" id="3.40.50.300">
    <property type="entry name" value="P-loop containing nucleotide triphosphate hydrolases"/>
    <property type="match status" value="2"/>
</dbReference>
<comment type="caution">
    <text evidence="2">The sequence shown here is derived from an EMBL/GenBank/DDBJ whole genome shotgun (WGS) entry which is preliminary data.</text>
</comment>
<feature type="non-terminal residue" evidence="2">
    <location>
        <position position="440"/>
    </location>
</feature>
<dbReference type="InterPro" id="IPR039421">
    <property type="entry name" value="Type_1_exporter"/>
</dbReference>
<dbReference type="PROSITE" id="PS50893">
    <property type="entry name" value="ABC_TRANSPORTER_2"/>
    <property type="match status" value="1"/>
</dbReference>
<dbReference type="SUPFAM" id="SSF52540">
    <property type="entry name" value="P-loop containing nucleoside triphosphate hydrolases"/>
    <property type="match status" value="2"/>
</dbReference>
<dbReference type="PANTHER" id="PTHR43394:SF1">
    <property type="entry name" value="ATP-BINDING CASSETTE SUB-FAMILY B MEMBER 10, MITOCHONDRIAL"/>
    <property type="match status" value="1"/>
</dbReference>
<evidence type="ECO:0000313" key="2">
    <source>
        <dbReference type="EMBL" id="CAK9061886.1"/>
    </source>
</evidence>
<evidence type="ECO:0000313" key="3">
    <source>
        <dbReference type="Proteomes" id="UP001642464"/>
    </source>
</evidence>
<dbReference type="InterPro" id="IPR003439">
    <property type="entry name" value="ABC_transporter-like_ATP-bd"/>
</dbReference>
<gene>
    <name evidence="2" type="ORF">SCF082_LOCUS32341</name>
</gene>
<organism evidence="2 3">
    <name type="scientific">Durusdinium trenchii</name>
    <dbReference type="NCBI Taxonomy" id="1381693"/>
    <lineage>
        <taxon>Eukaryota</taxon>
        <taxon>Sar</taxon>
        <taxon>Alveolata</taxon>
        <taxon>Dinophyceae</taxon>
        <taxon>Suessiales</taxon>
        <taxon>Symbiodiniaceae</taxon>
        <taxon>Durusdinium</taxon>
    </lineage>
</organism>
<evidence type="ECO:0000259" key="1">
    <source>
        <dbReference type="PROSITE" id="PS50893"/>
    </source>
</evidence>
<reference evidence="2 3" key="1">
    <citation type="submission" date="2024-02" db="EMBL/GenBank/DDBJ databases">
        <authorList>
            <person name="Chen Y."/>
            <person name="Shah S."/>
            <person name="Dougan E. K."/>
            <person name="Thang M."/>
            <person name="Chan C."/>
        </authorList>
    </citation>
    <scope>NUCLEOTIDE SEQUENCE [LARGE SCALE GENOMIC DNA]</scope>
</reference>
<dbReference type="Proteomes" id="UP001642464">
    <property type="component" value="Unassembled WGS sequence"/>
</dbReference>